<dbReference type="AlphaFoldDB" id="A0A6J6XB93"/>
<evidence type="ECO:0000313" key="1">
    <source>
        <dbReference type="EMBL" id="CAB4793445.1"/>
    </source>
</evidence>
<organism evidence="1">
    <name type="scientific">freshwater metagenome</name>
    <dbReference type="NCBI Taxonomy" id="449393"/>
    <lineage>
        <taxon>unclassified sequences</taxon>
        <taxon>metagenomes</taxon>
        <taxon>ecological metagenomes</taxon>
    </lineage>
</organism>
<name>A0A6J6XB93_9ZZZZ</name>
<dbReference type="AntiFam" id="ANF00072">
    <property type="entry name" value="Shadow ORF (opposite TypA)"/>
</dbReference>
<accession>A0A6J6XB93</accession>
<gene>
    <name evidence="1" type="ORF">UFOPK3024_00170</name>
</gene>
<dbReference type="EMBL" id="CAFAAK010000018">
    <property type="protein sequence ID" value="CAB4793445.1"/>
    <property type="molecule type" value="Genomic_DNA"/>
</dbReference>
<reference evidence="1" key="1">
    <citation type="submission" date="2020-05" db="EMBL/GenBank/DDBJ databases">
        <authorList>
            <person name="Chiriac C."/>
            <person name="Salcher M."/>
            <person name="Ghai R."/>
            <person name="Kavagutti S V."/>
        </authorList>
    </citation>
    <scope>NUCLEOTIDE SEQUENCE</scope>
</reference>
<protein>
    <submittedName>
        <fullName evidence="1">Unannotated protein</fullName>
    </submittedName>
</protein>
<proteinExistence type="predicted"/>
<sequence length="180" mass="19486">MRQWAFAGIHQEQHAVDHFQSTLNLAAEVGVTWGVHDVDSHSRGAIRGRDHIRSCGRDVADCRVFGEDCNALFPLKIHRIHHTIGQGFMRIESSGLTQHLVNQSGLSVVNVGHDGHIAQVITKGRGGVGHVGQHSILGQGGDSVCCRSLCNPKGRIISHHTGLTHPNVMLASNSSVEEYS</sequence>